<dbReference type="PANTHER" id="PTHR34039">
    <property type="entry name" value="UPF0102 PROTEIN YRAN"/>
    <property type="match status" value="1"/>
</dbReference>
<organism evidence="3 4">
    <name type="scientific">Flavihumibacter petaseus NBRC 106054</name>
    <dbReference type="NCBI Taxonomy" id="1220578"/>
    <lineage>
        <taxon>Bacteria</taxon>
        <taxon>Pseudomonadati</taxon>
        <taxon>Bacteroidota</taxon>
        <taxon>Chitinophagia</taxon>
        <taxon>Chitinophagales</taxon>
        <taxon>Chitinophagaceae</taxon>
        <taxon>Flavihumibacter</taxon>
    </lineage>
</organism>
<dbReference type="HAMAP" id="MF_00048">
    <property type="entry name" value="UPF0102"/>
    <property type="match status" value="1"/>
</dbReference>
<comment type="caution">
    <text evidence="3">The sequence shown here is derived from an EMBL/GenBank/DDBJ whole genome shotgun (WGS) entry which is preliminary data.</text>
</comment>
<dbReference type="GO" id="GO:0003676">
    <property type="term" value="F:nucleic acid binding"/>
    <property type="evidence" value="ECO:0007669"/>
    <property type="project" value="InterPro"/>
</dbReference>
<dbReference type="OrthoDB" id="9802516at2"/>
<dbReference type="RefSeq" id="WP_046368926.1">
    <property type="nucleotide sequence ID" value="NZ_BBWV01000002.1"/>
</dbReference>
<dbReference type="STRING" id="1220578.FPE01S_02_00730"/>
<evidence type="ECO:0000256" key="2">
    <source>
        <dbReference type="HAMAP-Rule" id="MF_00048"/>
    </source>
</evidence>
<sequence length="115" mass="13572">MNRQNTGRKGENLAAMWLQQHEFVLLERNWKARRKEIDLIACKDHVLHFIEVKTRMGLGFGNPEEQVNGKKLYHLRIAAEEYLTQHPQWRRIQFDVLAILLNGNFNTITFLEDVG</sequence>
<evidence type="ECO:0000313" key="4">
    <source>
        <dbReference type="Proteomes" id="UP000033121"/>
    </source>
</evidence>
<dbReference type="PANTHER" id="PTHR34039:SF1">
    <property type="entry name" value="UPF0102 PROTEIN YRAN"/>
    <property type="match status" value="1"/>
</dbReference>
<dbReference type="AlphaFoldDB" id="A0A0E9MZM0"/>
<dbReference type="Gene3D" id="3.40.1350.10">
    <property type="match status" value="1"/>
</dbReference>
<evidence type="ECO:0000256" key="1">
    <source>
        <dbReference type="ARBA" id="ARBA00006738"/>
    </source>
</evidence>
<reference evidence="3 4" key="1">
    <citation type="submission" date="2015-04" db="EMBL/GenBank/DDBJ databases">
        <title>Whole genome shotgun sequence of Flavihumibacter petaseus NBRC 106054.</title>
        <authorList>
            <person name="Miyazawa S."/>
            <person name="Hosoyama A."/>
            <person name="Hashimoto M."/>
            <person name="Noguchi M."/>
            <person name="Tsuchikane K."/>
            <person name="Ohji S."/>
            <person name="Yamazoe A."/>
            <person name="Ichikawa N."/>
            <person name="Kimura A."/>
            <person name="Fujita N."/>
        </authorList>
    </citation>
    <scope>NUCLEOTIDE SEQUENCE [LARGE SCALE GENOMIC DNA]</scope>
    <source>
        <strain evidence="3 4">NBRC 106054</strain>
    </source>
</reference>
<gene>
    <name evidence="3" type="ORF">FPE01S_02_00730</name>
</gene>
<accession>A0A0E9MZM0</accession>
<evidence type="ECO:0000313" key="3">
    <source>
        <dbReference type="EMBL" id="GAO42968.1"/>
    </source>
</evidence>
<keyword evidence="4" id="KW-1185">Reference proteome</keyword>
<dbReference type="InterPro" id="IPR003509">
    <property type="entry name" value="UPF0102_YraN-like"/>
</dbReference>
<dbReference type="Pfam" id="PF02021">
    <property type="entry name" value="UPF0102"/>
    <property type="match status" value="1"/>
</dbReference>
<dbReference type="InterPro" id="IPR011856">
    <property type="entry name" value="tRNA_endonuc-like_dom_sf"/>
</dbReference>
<dbReference type="Proteomes" id="UP000033121">
    <property type="component" value="Unassembled WGS sequence"/>
</dbReference>
<protein>
    <recommendedName>
        <fullName evidence="2">UPF0102 protein FPE01S_02_00730</fullName>
    </recommendedName>
</protein>
<dbReference type="EMBL" id="BBWV01000002">
    <property type="protein sequence ID" value="GAO42968.1"/>
    <property type="molecule type" value="Genomic_DNA"/>
</dbReference>
<name>A0A0E9MZM0_9BACT</name>
<comment type="similarity">
    <text evidence="1 2">Belongs to the UPF0102 family.</text>
</comment>
<dbReference type="InterPro" id="IPR011335">
    <property type="entry name" value="Restrct_endonuc-II-like"/>
</dbReference>
<proteinExistence type="inferred from homology"/>
<dbReference type="SUPFAM" id="SSF52980">
    <property type="entry name" value="Restriction endonuclease-like"/>
    <property type="match status" value="1"/>
</dbReference>